<dbReference type="EMBL" id="CP042997">
    <property type="protein sequence ID" value="QEH32180.1"/>
    <property type="molecule type" value="Genomic_DNA"/>
</dbReference>
<dbReference type="Proteomes" id="UP000324233">
    <property type="component" value="Chromosome"/>
</dbReference>
<dbReference type="PANTHER" id="PTHR48098:SF3">
    <property type="entry name" value="IRON(III) ENTEROBACTIN ESTERASE"/>
    <property type="match status" value="1"/>
</dbReference>
<dbReference type="InterPro" id="IPR000801">
    <property type="entry name" value="Esterase-like"/>
</dbReference>
<evidence type="ECO:0000313" key="3">
    <source>
        <dbReference type="Proteomes" id="UP000324233"/>
    </source>
</evidence>
<accession>A0A5B9VWU7</accession>
<name>A0A5B9VWU7_9BACT</name>
<gene>
    <name evidence="2" type="ORF">OJF2_06490</name>
</gene>
<reference evidence="2 3" key="1">
    <citation type="submission" date="2019-08" db="EMBL/GenBank/DDBJ databases">
        <title>Deep-cultivation of Planctomycetes and their phenomic and genomic characterization uncovers novel biology.</title>
        <authorList>
            <person name="Wiegand S."/>
            <person name="Jogler M."/>
            <person name="Boedeker C."/>
            <person name="Pinto D."/>
            <person name="Vollmers J."/>
            <person name="Rivas-Marin E."/>
            <person name="Kohn T."/>
            <person name="Peeters S.H."/>
            <person name="Heuer A."/>
            <person name="Rast P."/>
            <person name="Oberbeckmann S."/>
            <person name="Bunk B."/>
            <person name="Jeske O."/>
            <person name="Meyerdierks A."/>
            <person name="Storesund J.E."/>
            <person name="Kallscheuer N."/>
            <person name="Luecker S."/>
            <person name="Lage O.M."/>
            <person name="Pohl T."/>
            <person name="Merkel B.J."/>
            <person name="Hornburger P."/>
            <person name="Mueller R.-W."/>
            <person name="Bruemmer F."/>
            <person name="Labrenz M."/>
            <person name="Spormann A.M."/>
            <person name="Op den Camp H."/>
            <person name="Overmann J."/>
            <person name="Amann R."/>
            <person name="Jetten M.S.M."/>
            <person name="Mascher T."/>
            <person name="Medema M.H."/>
            <person name="Devos D.P."/>
            <person name="Kaster A.-K."/>
            <person name="Ovreas L."/>
            <person name="Rohde M."/>
            <person name="Galperin M.Y."/>
            <person name="Jogler C."/>
        </authorList>
    </citation>
    <scope>NUCLEOTIDE SEQUENCE [LARGE SCALE GENOMIC DNA]</scope>
    <source>
        <strain evidence="2 3">OJF2</strain>
    </source>
</reference>
<evidence type="ECO:0000256" key="1">
    <source>
        <dbReference type="SAM" id="SignalP"/>
    </source>
</evidence>
<dbReference type="RefSeq" id="WP_168221581.1">
    <property type="nucleotide sequence ID" value="NZ_CP042997.1"/>
</dbReference>
<dbReference type="SUPFAM" id="SSF53474">
    <property type="entry name" value="alpha/beta-Hydrolases"/>
    <property type="match status" value="1"/>
</dbReference>
<sequence precursor="true">MRRTPWRPAATLGALLLLNGAALAQEAPSRAATPTFAVTIRPGLADEEGASGRLLVVLGKPGGGAPRLAIGHTGMDAAPVLGRDVDGLKPGVAAVLDDKSPIFPIASLASLRPGRYAVQAVLHTNRDLNLVNAPGDLYSEAKVVEIDRASGPPPRIGLELSRAVPAEAMPRDEGLIRYLKIESKLLRAFHGRPIFLRAGVILPRDFDREPGRRYPLRVHVGGYGARFTGVSGRMAPGAAFRSAWMADDAPRMILVHLDGAGPYGDPYQVNSANHGPYGDAVTRELIPEVERRFRGIGKGTARAVDGGSTGGWVSLALQVFYPDSFAGAWSSCADGVDFRSFQLVNIYEDANAYVNRHGFERPGSRDTTGEVRTTMRHECQVENVLGLGDSWAMSGGQWAAWNATYGPRGPDGRPVPLWDPRTGRIDRSAVDHWKAYDLRLVLETNWPKLAPRLRGKLHIWMGDADDYFLNNAMHQLDAFLSRAEPPYEGSITFAPGKGHCWQGLSEAEILRQMDAAFRKAGGFE</sequence>
<dbReference type="KEGG" id="agv:OJF2_06490"/>
<protein>
    <submittedName>
        <fullName evidence="2">Esterase</fullName>
    </submittedName>
</protein>
<evidence type="ECO:0000313" key="2">
    <source>
        <dbReference type="EMBL" id="QEH32180.1"/>
    </source>
</evidence>
<keyword evidence="3" id="KW-1185">Reference proteome</keyword>
<dbReference type="AlphaFoldDB" id="A0A5B9VWU7"/>
<organism evidence="2 3">
    <name type="scientific">Aquisphaera giovannonii</name>
    <dbReference type="NCBI Taxonomy" id="406548"/>
    <lineage>
        <taxon>Bacteria</taxon>
        <taxon>Pseudomonadati</taxon>
        <taxon>Planctomycetota</taxon>
        <taxon>Planctomycetia</taxon>
        <taxon>Isosphaerales</taxon>
        <taxon>Isosphaeraceae</taxon>
        <taxon>Aquisphaera</taxon>
    </lineage>
</organism>
<dbReference type="Gene3D" id="3.40.50.1820">
    <property type="entry name" value="alpha/beta hydrolase"/>
    <property type="match status" value="1"/>
</dbReference>
<dbReference type="InterPro" id="IPR050583">
    <property type="entry name" value="Mycobacterial_A85_antigen"/>
</dbReference>
<feature type="signal peptide" evidence="1">
    <location>
        <begin position="1"/>
        <end position="24"/>
    </location>
</feature>
<keyword evidence="1" id="KW-0732">Signal</keyword>
<dbReference type="InterPro" id="IPR029058">
    <property type="entry name" value="AB_hydrolase_fold"/>
</dbReference>
<feature type="chain" id="PRO_5022829623" evidence="1">
    <location>
        <begin position="25"/>
        <end position="524"/>
    </location>
</feature>
<dbReference type="PANTHER" id="PTHR48098">
    <property type="entry name" value="ENTEROCHELIN ESTERASE-RELATED"/>
    <property type="match status" value="1"/>
</dbReference>
<dbReference type="Pfam" id="PF00756">
    <property type="entry name" value="Esterase"/>
    <property type="match status" value="1"/>
</dbReference>
<proteinExistence type="predicted"/>